<sequence>MLHLYKYGLQMHLPEGKLPGYYAQIVKAIAEKTVLFDRDKELLIAETDSDREAMISIMDKYKVSHDFLDLLLLPENAQTDPLFSDYGFESKAGNRYLYAEQVVLYSIERGPSANAYDEEQCNVQLSEHRIAFFSINGAAIFAADSQLIELVQRIAKAYGMIAQLH</sequence>
<evidence type="ECO:0000313" key="1">
    <source>
        <dbReference type="EMBL" id="MFD2612782.1"/>
    </source>
</evidence>
<reference evidence="2" key="1">
    <citation type="journal article" date="2019" name="Int. J. Syst. Evol. Microbiol.">
        <title>The Global Catalogue of Microorganisms (GCM) 10K type strain sequencing project: providing services to taxonomists for standard genome sequencing and annotation.</title>
        <authorList>
            <consortium name="The Broad Institute Genomics Platform"/>
            <consortium name="The Broad Institute Genome Sequencing Center for Infectious Disease"/>
            <person name="Wu L."/>
            <person name="Ma J."/>
        </authorList>
    </citation>
    <scope>NUCLEOTIDE SEQUENCE [LARGE SCALE GENOMIC DNA]</scope>
    <source>
        <strain evidence="2">KCTC 3950</strain>
    </source>
</reference>
<name>A0ABW5PBT7_9BACL</name>
<dbReference type="EMBL" id="JBHUME010000007">
    <property type="protein sequence ID" value="MFD2612782.1"/>
    <property type="molecule type" value="Genomic_DNA"/>
</dbReference>
<dbReference type="Proteomes" id="UP001597541">
    <property type="component" value="Unassembled WGS sequence"/>
</dbReference>
<protein>
    <submittedName>
        <fullName evidence="1">Uncharacterized protein</fullName>
    </submittedName>
</protein>
<gene>
    <name evidence="1" type="ORF">ACFSUF_10150</name>
</gene>
<organism evidence="1 2">
    <name type="scientific">Paenibacillus gansuensis</name>
    <dbReference type="NCBI Taxonomy" id="306542"/>
    <lineage>
        <taxon>Bacteria</taxon>
        <taxon>Bacillati</taxon>
        <taxon>Bacillota</taxon>
        <taxon>Bacilli</taxon>
        <taxon>Bacillales</taxon>
        <taxon>Paenibacillaceae</taxon>
        <taxon>Paenibacillus</taxon>
    </lineage>
</organism>
<evidence type="ECO:0000313" key="2">
    <source>
        <dbReference type="Proteomes" id="UP001597541"/>
    </source>
</evidence>
<accession>A0ABW5PBT7</accession>
<keyword evidence="2" id="KW-1185">Reference proteome</keyword>
<comment type="caution">
    <text evidence="1">The sequence shown here is derived from an EMBL/GenBank/DDBJ whole genome shotgun (WGS) entry which is preliminary data.</text>
</comment>
<proteinExistence type="predicted"/>
<dbReference type="RefSeq" id="WP_377602574.1">
    <property type="nucleotide sequence ID" value="NZ_JBHUME010000007.1"/>
</dbReference>